<dbReference type="Proteomes" id="UP001163046">
    <property type="component" value="Unassembled WGS sequence"/>
</dbReference>
<reference evidence="1" key="1">
    <citation type="submission" date="2023-01" db="EMBL/GenBank/DDBJ databases">
        <title>Genome assembly of the deep-sea coral Lophelia pertusa.</title>
        <authorList>
            <person name="Herrera S."/>
            <person name="Cordes E."/>
        </authorList>
    </citation>
    <scope>NUCLEOTIDE SEQUENCE</scope>
    <source>
        <strain evidence="1">USNM1676648</strain>
        <tissue evidence="1">Polyp</tissue>
    </source>
</reference>
<organism evidence="1 2">
    <name type="scientific">Desmophyllum pertusum</name>
    <dbReference type="NCBI Taxonomy" id="174260"/>
    <lineage>
        <taxon>Eukaryota</taxon>
        <taxon>Metazoa</taxon>
        <taxon>Cnidaria</taxon>
        <taxon>Anthozoa</taxon>
        <taxon>Hexacorallia</taxon>
        <taxon>Scleractinia</taxon>
        <taxon>Caryophylliina</taxon>
        <taxon>Caryophylliidae</taxon>
        <taxon>Desmophyllum</taxon>
    </lineage>
</organism>
<protein>
    <submittedName>
        <fullName evidence="1">IQ motif-containing GTPase-activating protein 3</fullName>
    </submittedName>
</protein>
<keyword evidence="2" id="KW-1185">Reference proteome</keyword>
<evidence type="ECO:0000313" key="2">
    <source>
        <dbReference type="Proteomes" id="UP001163046"/>
    </source>
</evidence>
<evidence type="ECO:0000313" key="1">
    <source>
        <dbReference type="EMBL" id="KAJ7389575.1"/>
    </source>
</evidence>
<dbReference type="AlphaFoldDB" id="A0A9W9ZY26"/>
<dbReference type="OrthoDB" id="775356at2759"/>
<dbReference type="EMBL" id="MU825428">
    <property type="protein sequence ID" value="KAJ7389575.1"/>
    <property type="molecule type" value="Genomic_DNA"/>
</dbReference>
<comment type="caution">
    <text evidence="1">The sequence shown here is derived from an EMBL/GenBank/DDBJ whole genome shotgun (WGS) entry which is preliminary data.</text>
</comment>
<gene>
    <name evidence="1" type="primary">IQGAP3</name>
    <name evidence="1" type="ORF">OS493_030259</name>
</gene>
<sequence>MIVDVLNVQAGENLTEVLETPASDEQEEEHMRLMKLRELSDENKSKSHGNVTRSTSAYGDNKYVGLSYYVLKSTCQSGKQVDGACSVGQRSC</sequence>
<proteinExistence type="predicted"/>
<name>A0A9W9ZY26_9CNID</name>
<accession>A0A9W9ZY26</accession>